<evidence type="ECO:0000256" key="1">
    <source>
        <dbReference type="ARBA" id="ARBA00004434"/>
    </source>
</evidence>
<sequence length="71" mass="7907">MSGIRTVLQRFTRSFKTTSAKKSGHDDPEGFPSANIPISIENKYAVLGCFILFFGSGFSIPFLVLRHQLTK</sequence>
<name>A0ABP1NQK9_XYLVO</name>
<dbReference type="Proteomes" id="UP001642520">
    <property type="component" value="Unassembled WGS sequence"/>
</dbReference>
<evidence type="ECO:0000256" key="9">
    <source>
        <dbReference type="ARBA" id="ARBA00023136"/>
    </source>
</evidence>
<proteinExistence type="inferred from homology"/>
<evidence type="ECO:0000256" key="6">
    <source>
        <dbReference type="ARBA" id="ARBA00022946"/>
    </source>
</evidence>
<protein>
    <recommendedName>
        <fullName evidence="13">Cytochrome c oxidase polypeptide VIIc</fullName>
    </recommendedName>
</protein>
<keyword evidence="6" id="KW-0809">Transit peptide</keyword>
<evidence type="ECO:0000256" key="5">
    <source>
        <dbReference type="ARBA" id="ARBA00022792"/>
    </source>
</evidence>
<keyword evidence="9 10" id="KW-0472">Membrane</keyword>
<keyword evidence="5" id="KW-0999">Mitochondrion inner membrane</keyword>
<keyword evidence="4 10" id="KW-0812">Transmembrane</keyword>
<dbReference type="InterPro" id="IPR036636">
    <property type="entry name" value="COX7C/Cox8_sf"/>
</dbReference>
<dbReference type="Pfam" id="PF02935">
    <property type="entry name" value="COX7C"/>
    <property type="match status" value="1"/>
</dbReference>
<dbReference type="InterPro" id="IPR004202">
    <property type="entry name" value="COX7C/Cox8"/>
</dbReference>
<evidence type="ECO:0000313" key="11">
    <source>
        <dbReference type="EMBL" id="CAL7942164.1"/>
    </source>
</evidence>
<dbReference type="EMBL" id="CAXAJV020001292">
    <property type="protein sequence ID" value="CAL7942164.1"/>
    <property type="molecule type" value="Genomic_DNA"/>
</dbReference>
<feature type="transmembrane region" description="Helical" evidence="10">
    <location>
        <begin position="44"/>
        <end position="65"/>
    </location>
</feature>
<comment type="similarity">
    <text evidence="3">Belongs to the cytochrome c oxidase VIIc family.</text>
</comment>
<evidence type="ECO:0000256" key="4">
    <source>
        <dbReference type="ARBA" id="ARBA00022692"/>
    </source>
</evidence>
<evidence type="ECO:0000256" key="10">
    <source>
        <dbReference type="SAM" id="Phobius"/>
    </source>
</evidence>
<dbReference type="Gene3D" id="4.10.49.10">
    <property type="entry name" value="Cytochrome c oxidase subunit VIIc"/>
    <property type="match status" value="1"/>
</dbReference>
<keyword evidence="8" id="KW-0496">Mitochondrion</keyword>
<evidence type="ECO:0000313" key="12">
    <source>
        <dbReference type="Proteomes" id="UP001642520"/>
    </source>
</evidence>
<evidence type="ECO:0000256" key="3">
    <source>
        <dbReference type="ARBA" id="ARBA00010514"/>
    </source>
</evidence>
<evidence type="ECO:0000256" key="8">
    <source>
        <dbReference type="ARBA" id="ARBA00023128"/>
    </source>
</evidence>
<organism evidence="11 12">
    <name type="scientific">Xylocopa violacea</name>
    <name type="common">Violet carpenter bee</name>
    <name type="synonym">Apis violacea</name>
    <dbReference type="NCBI Taxonomy" id="135666"/>
    <lineage>
        <taxon>Eukaryota</taxon>
        <taxon>Metazoa</taxon>
        <taxon>Ecdysozoa</taxon>
        <taxon>Arthropoda</taxon>
        <taxon>Hexapoda</taxon>
        <taxon>Insecta</taxon>
        <taxon>Pterygota</taxon>
        <taxon>Neoptera</taxon>
        <taxon>Endopterygota</taxon>
        <taxon>Hymenoptera</taxon>
        <taxon>Apocrita</taxon>
        <taxon>Aculeata</taxon>
        <taxon>Apoidea</taxon>
        <taxon>Anthophila</taxon>
        <taxon>Apidae</taxon>
        <taxon>Xylocopa</taxon>
        <taxon>Xylocopa</taxon>
    </lineage>
</organism>
<keyword evidence="7 10" id="KW-1133">Transmembrane helix</keyword>
<evidence type="ECO:0008006" key="13">
    <source>
        <dbReference type="Google" id="ProtNLM"/>
    </source>
</evidence>
<dbReference type="SUPFAM" id="SSF81427">
    <property type="entry name" value="Mitochondrial cytochrome c oxidase subunit VIIc (aka VIIIa)"/>
    <property type="match status" value="1"/>
</dbReference>
<keyword evidence="12" id="KW-1185">Reference proteome</keyword>
<reference evidence="11 12" key="1">
    <citation type="submission" date="2024-08" db="EMBL/GenBank/DDBJ databases">
        <authorList>
            <person name="Will J Nash"/>
            <person name="Angela Man"/>
            <person name="Seanna McTaggart"/>
            <person name="Kendall Baker"/>
            <person name="Tom Barker"/>
            <person name="Leah Catchpole"/>
            <person name="Alex Durrant"/>
            <person name="Karim Gharbi"/>
            <person name="Naomi Irish"/>
            <person name="Gemy Kaithakottil"/>
            <person name="Debby Ku"/>
            <person name="Aaliyah Providence"/>
            <person name="Felix Shaw"/>
            <person name="David Swarbreck"/>
            <person name="Chris Watkins"/>
            <person name="Ann M. McCartney"/>
            <person name="Giulio Formenti"/>
            <person name="Alice Mouton"/>
            <person name="Noel Vella"/>
            <person name="Bjorn M von Reumont"/>
            <person name="Adriana Vella"/>
            <person name="Wilfried Haerty"/>
        </authorList>
    </citation>
    <scope>NUCLEOTIDE SEQUENCE [LARGE SCALE GENOMIC DNA]</scope>
</reference>
<evidence type="ECO:0000256" key="7">
    <source>
        <dbReference type="ARBA" id="ARBA00022989"/>
    </source>
</evidence>
<comment type="caution">
    <text evidence="11">The sequence shown here is derived from an EMBL/GenBank/DDBJ whole genome shotgun (WGS) entry which is preliminary data.</text>
</comment>
<dbReference type="PANTHER" id="PTHR13313">
    <property type="entry name" value="CYTOCHROME C OXIDASE SUBUNIT VIIC"/>
    <property type="match status" value="1"/>
</dbReference>
<evidence type="ECO:0000256" key="2">
    <source>
        <dbReference type="ARBA" id="ARBA00004673"/>
    </source>
</evidence>
<comment type="pathway">
    <text evidence="2">Energy metabolism; oxidative phosphorylation.</text>
</comment>
<comment type="subcellular location">
    <subcellularLocation>
        <location evidence="1">Mitochondrion inner membrane</location>
        <topology evidence="1">Single-pass membrane protein</topology>
    </subcellularLocation>
</comment>
<accession>A0ABP1NQK9</accession>
<dbReference type="PANTHER" id="PTHR13313:SF0">
    <property type="entry name" value="CYTOCHROME C OXIDASE SUBUNIT 7C, MITOCHONDRIAL"/>
    <property type="match status" value="1"/>
</dbReference>
<gene>
    <name evidence="11" type="ORF">XYLVIOL_LOCUS5411</name>
</gene>